<evidence type="ECO:0000313" key="2">
    <source>
        <dbReference type="EMBL" id="VBB72108.1"/>
    </source>
</evidence>
<gene>
    <name evidence="2" type="ORF">PODCO_106895</name>
</gene>
<organism evidence="2 3">
    <name type="scientific">Podospora comata</name>
    <dbReference type="NCBI Taxonomy" id="48703"/>
    <lineage>
        <taxon>Eukaryota</taxon>
        <taxon>Fungi</taxon>
        <taxon>Dikarya</taxon>
        <taxon>Ascomycota</taxon>
        <taxon>Pezizomycotina</taxon>
        <taxon>Sordariomycetes</taxon>
        <taxon>Sordariomycetidae</taxon>
        <taxon>Sordariales</taxon>
        <taxon>Podosporaceae</taxon>
        <taxon>Podospora</taxon>
    </lineage>
</organism>
<proteinExistence type="predicted"/>
<keyword evidence="3" id="KW-1185">Reference proteome</keyword>
<dbReference type="EMBL" id="LR026964">
    <property type="protein sequence ID" value="VBB72108.1"/>
    <property type="molecule type" value="Genomic_DNA"/>
</dbReference>
<accession>A0ABY6RUY6</accession>
<name>A0ABY6RUY6_PODCO</name>
<evidence type="ECO:0000256" key="1">
    <source>
        <dbReference type="SAM" id="MobiDB-lite"/>
    </source>
</evidence>
<feature type="compositionally biased region" description="Basic and acidic residues" evidence="1">
    <location>
        <begin position="1"/>
        <end position="14"/>
    </location>
</feature>
<dbReference type="Proteomes" id="UP000280685">
    <property type="component" value="Chromosome 1"/>
</dbReference>
<sequence>MEALPQRDHDDELVARLGATQSSLDSKKTTLRRSRLANLA</sequence>
<feature type="region of interest" description="Disordered" evidence="1">
    <location>
        <begin position="1"/>
        <end position="40"/>
    </location>
</feature>
<feature type="compositionally biased region" description="Basic residues" evidence="1">
    <location>
        <begin position="29"/>
        <end position="40"/>
    </location>
</feature>
<reference evidence="2" key="1">
    <citation type="submission" date="2018-02" db="EMBL/GenBank/DDBJ databases">
        <authorList>
            <person name="Silar P."/>
        </authorList>
    </citation>
    <scope>NUCLEOTIDE SEQUENCE [LARGE SCALE GENOMIC DNA]</scope>
    <source>
        <strain evidence="2">T</strain>
    </source>
</reference>
<evidence type="ECO:0000313" key="3">
    <source>
        <dbReference type="Proteomes" id="UP000280685"/>
    </source>
</evidence>
<protein>
    <submittedName>
        <fullName evidence="2">Uncharacterized protein</fullName>
    </submittedName>
</protein>